<dbReference type="Gene3D" id="3.30.2350.10">
    <property type="entry name" value="Pseudouridine synthase"/>
    <property type="match status" value="1"/>
</dbReference>
<dbReference type="InterPro" id="IPR020103">
    <property type="entry name" value="PsdUridine_synth_cat_dom_sf"/>
</dbReference>
<organism evidence="3 4">
    <name type="scientific">Rubripirellula lacrimiformis</name>
    <dbReference type="NCBI Taxonomy" id="1930273"/>
    <lineage>
        <taxon>Bacteria</taxon>
        <taxon>Pseudomonadati</taxon>
        <taxon>Planctomycetota</taxon>
        <taxon>Planctomycetia</taxon>
        <taxon>Pirellulales</taxon>
        <taxon>Pirellulaceae</taxon>
        <taxon>Rubripirellula</taxon>
    </lineage>
</organism>
<dbReference type="GO" id="GO:0000455">
    <property type="term" value="P:enzyme-directed rRNA pseudouridine synthesis"/>
    <property type="evidence" value="ECO:0007669"/>
    <property type="project" value="TreeGrafter"/>
</dbReference>
<keyword evidence="4" id="KW-1185">Reference proteome</keyword>
<reference evidence="3 4" key="1">
    <citation type="submission" date="2019-02" db="EMBL/GenBank/DDBJ databases">
        <title>Deep-cultivation of Planctomycetes and their phenomic and genomic characterization uncovers novel biology.</title>
        <authorList>
            <person name="Wiegand S."/>
            <person name="Jogler M."/>
            <person name="Boedeker C."/>
            <person name="Pinto D."/>
            <person name="Vollmers J."/>
            <person name="Rivas-Marin E."/>
            <person name="Kohn T."/>
            <person name="Peeters S.H."/>
            <person name="Heuer A."/>
            <person name="Rast P."/>
            <person name="Oberbeckmann S."/>
            <person name="Bunk B."/>
            <person name="Jeske O."/>
            <person name="Meyerdierks A."/>
            <person name="Storesund J.E."/>
            <person name="Kallscheuer N."/>
            <person name="Luecker S."/>
            <person name="Lage O.M."/>
            <person name="Pohl T."/>
            <person name="Merkel B.J."/>
            <person name="Hornburger P."/>
            <person name="Mueller R.-W."/>
            <person name="Bruemmer F."/>
            <person name="Labrenz M."/>
            <person name="Spormann A.M."/>
            <person name="Op den Camp H."/>
            <person name="Overmann J."/>
            <person name="Amann R."/>
            <person name="Jetten M.S.M."/>
            <person name="Mascher T."/>
            <person name="Medema M.H."/>
            <person name="Devos D.P."/>
            <person name="Kaster A.-K."/>
            <person name="Ovreas L."/>
            <person name="Rohde M."/>
            <person name="Galperin M.Y."/>
            <person name="Jogler C."/>
        </authorList>
    </citation>
    <scope>NUCLEOTIDE SEQUENCE [LARGE SCALE GENOMIC DNA]</scope>
    <source>
        <strain evidence="3 4">K22_7</strain>
    </source>
</reference>
<dbReference type="Proteomes" id="UP000318538">
    <property type="component" value="Chromosome"/>
</dbReference>
<dbReference type="AlphaFoldDB" id="A0A517NFE0"/>
<evidence type="ECO:0000313" key="3">
    <source>
        <dbReference type="EMBL" id="QDT05837.1"/>
    </source>
</evidence>
<accession>A0A517NFE0</accession>
<dbReference type="SUPFAM" id="SSF55120">
    <property type="entry name" value="Pseudouridine synthase"/>
    <property type="match status" value="1"/>
</dbReference>
<proteinExistence type="inferred from homology"/>
<dbReference type="KEGG" id="rlc:K227x_42420"/>
<evidence type="ECO:0000313" key="4">
    <source>
        <dbReference type="Proteomes" id="UP000318538"/>
    </source>
</evidence>
<dbReference type="GO" id="GO:0160141">
    <property type="term" value="F:23S rRNA pseudouridine(955/2504/2580) synthase activity"/>
    <property type="evidence" value="ECO:0007669"/>
    <property type="project" value="UniProtKB-EC"/>
</dbReference>
<dbReference type="OrthoDB" id="9784108at2"/>
<dbReference type="InterPro" id="IPR006145">
    <property type="entry name" value="PsdUridine_synth_RsuA/RluA"/>
</dbReference>
<comment type="similarity">
    <text evidence="1">Belongs to the pseudouridine synthase RluA family.</text>
</comment>
<keyword evidence="3" id="KW-0413">Isomerase</keyword>
<dbReference type="Pfam" id="PF00849">
    <property type="entry name" value="PseudoU_synth_2"/>
    <property type="match status" value="1"/>
</dbReference>
<dbReference type="EMBL" id="CP036525">
    <property type="protein sequence ID" value="QDT05837.1"/>
    <property type="molecule type" value="Genomic_DNA"/>
</dbReference>
<dbReference type="PANTHER" id="PTHR21600:SF44">
    <property type="entry name" value="RIBOSOMAL LARGE SUBUNIT PSEUDOURIDINE SYNTHASE D"/>
    <property type="match status" value="1"/>
</dbReference>
<evidence type="ECO:0000259" key="2">
    <source>
        <dbReference type="Pfam" id="PF00849"/>
    </source>
</evidence>
<dbReference type="RefSeq" id="WP_145172147.1">
    <property type="nucleotide sequence ID" value="NZ_CP036525.1"/>
</dbReference>
<dbReference type="InterPro" id="IPR050188">
    <property type="entry name" value="RluA_PseudoU_synthase"/>
</dbReference>
<dbReference type="CDD" id="cd02869">
    <property type="entry name" value="PseudoU_synth_RluA_like"/>
    <property type="match status" value="1"/>
</dbReference>
<sequence length="265" mass="28787">MSRLNVLYEDNHLLVVDKPAGIATMGAEAGLPTVHAMACDYLRVKYKKPGKVFVGVVSRLDSMTTGALVLARTSKAASRLTPQFADKVGQGAVKIYLAVVEGDFRSEAGSPDEGVLVDHVRKDDAAKRMRVVVGGPDALEASLQFLVLGRTENATVIAVQLISGRKHQIRVQFADRGHPVLGDNKYGSRRQFDGAFVRGQPKGVALHSWRLQIVHPTLRDPMEFVADIPSSWSEWAPIIGKPSSAWKRVARAFEIPPMIKPGGSS</sequence>
<name>A0A517NFE0_9BACT</name>
<protein>
    <submittedName>
        <fullName evidence="3">Ribosomal large subunit pseudouridine synthase C</fullName>
        <ecNumber evidence="3">5.4.99.24</ecNumber>
    </submittedName>
</protein>
<evidence type="ECO:0000256" key="1">
    <source>
        <dbReference type="ARBA" id="ARBA00010876"/>
    </source>
</evidence>
<feature type="domain" description="Pseudouridine synthase RsuA/RluA-like" evidence="2">
    <location>
        <begin position="12"/>
        <end position="174"/>
    </location>
</feature>
<dbReference type="GO" id="GO:0003723">
    <property type="term" value="F:RNA binding"/>
    <property type="evidence" value="ECO:0007669"/>
    <property type="project" value="InterPro"/>
</dbReference>
<gene>
    <name evidence="3" type="primary">rluC_2</name>
    <name evidence="3" type="ORF">K227x_42420</name>
</gene>
<dbReference type="EC" id="5.4.99.24" evidence="3"/>
<dbReference type="PANTHER" id="PTHR21600">
    <property type="entry name" value="MITOCHONDRIAL RNA PSEUDOURIDINE SYNTHASE"/>
    <property type="match status" value="1"/>
</dbReference>